<organism evidence="3">
    <name type="scientific">Melampsora larici-populina (strain 98AG31 / pathotype 3-4-7)</name>
    <name type="common">Poplar leaf rust fungus</name>
    <dbReference type="NCBI Taxonomy" id="747676"/>
    <lineage>
        <taxon>Eukaryota</taxon>
        <taxon>Fungi</taxon>
        <taxon>Dikarya</taxon>
        <taxon>Basidiomycota</taxon>
        <taxon>Pucciniomycotina</taxon>
        <taxon>Pucciniomycetes</taxon>
        <taxon>Pucciniales</taxon>
        <taxon>Melampsoraceae</taxon>
        <taxon>Melampsora</taxon>
    </lineage>
</organism>
<dbReference type="EMBL" id="GL883133">
    <property type="protein sequence ID" value="EGG02024.1"/>
    <property type="molecule type" value="Genomic_DNA"/>
</dbReference>
<dbReference type="VEuPathDB" id="FungiDB:MELLADRAFT_57202"/>
<accession>F4RZL5</accession>
<proteinExistence type="predicted"/>
<dbReference type="InParanoid" id="F4RZL5"/>
<sequence length="85" mass="9908">MGSSWAMFRLRRGWQTKYLKQNQPERKIADNTTITNYQCDVKEERVTSEKNPADDLSRGDNSNEDLRKQVRIDLPPDLVGLIEQV</sequence>
<evidence type="ECO:0000256" key="1">
    <source>
        <dbReference type="SAM" id="MobiDB-lite"/>
    </source>
</evidence>
<evidence type="ECO:0000313" key="2">
    <source>
        <dbReference type="EMBL" id="EGG02024.1"/>
    </source>
</evidence>
<keyword evidence="3" id="KW-1185">Reference proteome</keyword>
<dbReference type="KEGG" id="mlr:MELLADRAFT_57202"/>
<dbReference type="GeneID" id="18929091"/>
<evidence type="ECO:0000313" key="3">
    <source>
        <dbReference type="Proteomes" id="UP000001072"/>
    </source>
</evidence>
<dbReference type="RefSeq" id="XP_007414561.1">
    <property type="nucleotide sequence ID" value="XM_007414499.1"/>
</dbReference>
<dbReference type="AlphaFoldDB" id="F4RZL5"/>
<feature type="region of interest" description="Disordered" evidence="1">
    <location>
        <begin position="43"/>
        <end position="68"/>
    </location>
</feature>
<reference evidence="3" key="1">
    <citation type="journal article" date="2011" name="Proc. Natl. Acad. Sci. U.S.A.">
        <title>Obligate biotrophy features unraveled by the genomic analysis of rust fungi.</title>
        <authorList>
            <person name="Duplessis S."/>
            <person name="Cuomo C.A."/>
            <person name="Lin Y.-C."/>
            <person name="Aerts A."/>
            <person name="Tisserant E."/>
            <person name="Veneault-Fourrey C."/>
            <person name="Joly D.L."/>
            <person name="Hacquard S."/>
            <person name="Amselem J."/>
            <person name="Cantarel B.L."/>
            <person name="Chiu R."/>
            <person name="Coutinho P.M."/>
            <person name="Feau N."/>
            <person name="Field M."/>
            <person name="Frey P."/>
            <person name="Gelhaye E."/>
            <person name="Goldberg J."/>
            <person name="Grabherr M.G."/>
            <person name="Kodira C.D."/>
            <person name="Kohler A."/>
            <person name="Kuees U."/>
            <person name="Lindquist E.A."/>
            <person name="Lucas S.M."/>
            <person name="Mago R."/>
            <person name="Mauceli E."/>
            <person name="Morin E."/>
            <person name="Murat C."/>
            <person name="Pangilinan J.L."/>
            <person name="Park R."/>
            <person name="Pearson M."/>
            <person name="Quesneville H."/>
            <person name="Rouhier N."/>
            <person name="Sakthikumar S."/>
            <person name="Salamov A.A."/>
            <person name="Schmutz J."/>
            <person name="Selles B."/>
            <person name="Shapiro H."/>
            <person name="Tanguay P."/>
            <person name="Tuskan G.A."/>
            <person name="Henrissat B."/>
            <person name="Van de Peer Y."/>
            <person name="Rouze P."/>
            <person name="Ellis J.G."/>
            <person name="Dodds P.N."/>
            <person name="Schein J.E."/>
            <person name="Zhong S."/>
            <person name="Hamelin R.C."/>
            <person name="Grigoriev I.V."/>
            <person name="Szabo L.J."/>
            <person name="Martin F."/>
        </authorList>
    </citation>
    <scope>NUCLEOTIDE SEQUENCE [LARGE SCALE GENOMIC DNA]</scope>
    <source>
        <strain evidence="3">98AG31 / pathotype 3-4-7</strain>
    </source>
</reference>
<gene>
    <name evidence="2" type="ORF">MELLADRAFT_57202</name>
</gene>
<name>F4RZL5_MELLP</name>
<dbReference type="HOGENOM" id="CLU_2513083_0_0_1"/>
<dbReference type="Proteomes" id="UP000001072">
    <property type="component" value="Unassembled WGS sequence"/>
</dbReference>
<protein>
    <submittedName>
        <fullName evidence="2">Uncharacterized protein</fullName>
    </submittedName>
</protein>
<feature type="compositionally biased region" description="Basic and acidic residues" evidence="1">
    <location>
        <begin position="43"/>
        <end position="58"/>
    </location>
</feature>